<keyword evidence="2 4" id="KW-0560">Oxidoreductase</keyword>
<evidence type="ECO:0000313" key="8">
    <source>
        <dbReference type="Proteomes" id="UP000195273"/>
    </source>
</evidence>
<dbReference type="SUPFAM" id="SSF52283">
    <property type="entry name" value="Formate/glycerate dehydrogenase catalytic domain-like"/>
    <property type="match status" value="1"/>
</dbReference>
<dbReference type="GO" id="GO:0008465">
    <property type="term" value="F:hydroxypyruvate reductase (NADH) activity"/>
    <property type="evidence" value="ECO:0007669"/>
    <property type="project" value="UniProtKB-EC"/>
</dbReference>
<dbReference type="GO" id="GO:0051287">
    <property type="term" value="F:NAD binding"/>
    <property type="evidence" value="ECO:0007669"/>
    <property type="project" value="InterPro"/>
</dbReference>
<dbReference type="KEGG" id="lvs:LOKVESSMR4R_03039"/>
<feature type="domain" description="D-isomer specific 2-hydroxyacid dehydrogenase NAD-binding" evidence="6">
    <location>
        <begin position="115"/>
        <end position="290"/>
    </location>
</feature>
<dbReference type="Pfam" id="PF00389">
    <property type="entry name" value="2-Hacid_dh"/>
    <property type="match status" value="1"/>
</dbReference>
<protein>
    <submittedName>
        <fullName evidence="7">Glycerate dehydrogenase</fullName>
        <ecNumber evidence="7">1.1.1.29</ecNumber>
    </submittedName>
</protein>
<dbReference type="EMBL" id="CP021431">
    <property type="protein sequence ID" value="ARU02326.1"/>
    <property type="molecule type" value="Genomic_DNA"/>
</dbReference>
<dbReference type="STRING" id="1122181.GCA_000382265_00089"/>
<dbReference type="Gene3D" id="3.40.50.720">
    <property type="entry name" value="NAD(P)-binding Rossmann-like Domain"/>
    <property type="match status" value="2"/>
</dbReference>
<dbReference type="InterPro" id="IPR050223">
    <property type="entry name" value="D-isomer_2-hydroxyacid_DH"/>
</dbReference>
<evidence type="ECO:0000259" key="5">
    <source>
        <dbReference type="Pfam" id="PF00389"/>
    </source>
</evidence>
<dbReference type="AlphaFoldDB" id="A0A1Y0EFA7"/>
<comment type="similarity">
    <text evidence="1 4">Belongs to the D-isomer specific 2-hydroxyacid dehydrogenase family.</text>
</comment>
<accession>A0A1Y0EFA7</accession>
<dbReference type="InterPro" id="IPR029753">
    <property type="entry name" value="D-isomer_DH_CS"/>
</dbReference>
<evidence type="ECO:0000256" key="3">
    <source>
        <dbReference type="ARBA" id="ARBA00023027"/>
    </source>
</evidence>
<dbReference type="GO" id="GO:0005829">
    <property type="term" value="C:cytosol"/>
    <property type="evidence" value="ECO:0007669"/>
    <property type="project" value="TreeGrafter"/>
</dbReference>
<evidence type="ECO:0000256" key="1">
    <source>
        <dbReference type="ARBA" id="ARBA00005854"/>
    </source>
</evidence>
<dbReference type="FunFam" id="3.40.50.720:FF:000203">
    <property type="entry name" value="D-3-phosphoglycerate dehydrogenase (SerA)"/>
    <property type="match status" value="1"/>
</dbReference>
<dbReference type="CDD" id="cd05301">
    <property type="entry name" value="GDH"/>
    <property type="match status" value="1"/>
</dbReference>
<dbReference type="InterPro" id="IPR036291">
    <property type="entry name" value="NAD(P)-bd_dom_sf"/>
</dbReference>
<dbReference type="PANTHER" id="PTHR10996">
    <property type="entry name" value="2-HYDROXYACID DEHYDROGENASE-RELATED"/>
    <property type="match status" value="1"/>
</dbReference>
<keyword evidence="3" id="KW-0520">NAD</keyword>
<dbReference type="PANTHER" id="PTHR10996:SF283">
    <property type="entry name" value="GLYOXYLATE_HYDROXYPYRUVATE REDUCTASE B"/>
    <property type="match status" value="1"/>
</dbReference>
<sequence>MMTSKPTLLIPRKLADAVLERARDTYDVILNADDHVFTREALIAACQTVDAVLPCHSEHFSADVIAALPDRLRIIANHSVGVDHVDLPAAKARGIVVTNTPDVLSDATAEIAMLCMLGAARRGSEGDRMVREGRWNFWSPSFMVGRQVTGRRFGVLGMGRVGQITADRARGFGMEIHYHNRSRLSPDKEKGAVFHDTVDSLLAVSDVLSLHCPASPNTTGLINARTLALLPERAILVNTARGALVDEDALIAALQSGRLFAAGLDVFRSEPGGNPALAQLNNVFMLPHIGSATFETRDAMGFRALDNLDSFFAGTAPLDRLV</sequence>
<evidence type="ECO:0000259" key="6">
    <source>
        <dbReference type="Pfam" id="PF02826"/>
    </source>
</evidence>
<dbReference type="Pfam" id="PF02826">
    <property type="entry name" value="2-Hacid_dh_C"/>
    <property type="match status" value="1"/>
</dbReference>
<keyword evidence="8" id="KW-1185">Reference proteome</keyword>
<gene>
    <name evidence="7" type="ORF">LOKVESSMR4R_03039</name>
</gene>
<evidence type="ECO:0000256" key="4">
    <source>
        <dbReference type="RuleBase" id="RU003719"/>
    </source>
</evidence>
<dbReference type="PROSITE" id="PS00670">
    <property type="entry name" value="D_2_HYDROXYACID_DH_2"/>
    <property type="match status" value="1"/>
</dbReference>
<feature type="domain" description="D-isomer specific 2-hydroxyacid dehydrogenase catalytic" evidence="5">
    <location>
        <begin position="17"/>
        <end position="319"/>
    </location>
</feature>
<evidence type="ECO:0000313" key="7">
    <source>
        <dbReference type="EMBL" id="ARU02326.1"/>
    </source>
</evidence>
<dbReference type="InterPro" id="IPR006139">
    <property type="entry name" value="D-isomer_2_OHA_DH_cat_dom"/>
</dbReference>
<dbReference type="SUPFAM" id="SSF51735">
    <property type="entry name" value="NAD(P)-binding Rossmann-fold domains"/>
    <property type="match status" value="1"/>
</dbReference>
<reference evidence="7 8" key="1">
    <citation type="submission" date="2017-05" db="EMBL/GenBank/DDBJ databases">
        <title>Genome Sequence of Loktanella vestfoldensis Strain SMR4r Isolated from a Culture of the Diatom Skeletonema marinoi.</title>
        <authorList>
            <person name="Topel M."/>
            <person name="Pinder M.I.M."/>
            <person name="Johansson O.N."/>
            <person name="Kourtchenko O."/>
            <person name="Godhe A."/>
            <person name="Clarke A.K."/>
        </authorList>
    </citation>
    <scope>NUCLEOTIDE SEQUENCE [LARGE SCALE GENOMIC DNA]</scope>
    <source>
        <strain evidence="7 8">SMR4r</strain>
    </source>
</reference>
<proteinExistence type="inferred from homology"/>
<organism evidence="7 8">
    <name type="scientific">Yoonia vestfoldensis</name>
    <dbReference type="NCBI Taxonomy" id="245188"/>
    <lineage>
        <taxon>Bacteria</taxon>
        <taxon>Pseudomonadati</taxon>
        <taxon>Pseudomonadota</taxon>
        <taxon>Alphaproteobacteria</taxon>
        <taxon>Rhodobacterales</taxon>
        <taxon>Paracoccaceae</taxon>
        <taxon>Yoonia</taxon>
    </lineage>
</organism>
<dbReference type="GO" id="GO:0030267">
    <property type="term" value="F:glyoxylate reductase (NADPH) activity"/>
    <property type="evidence" value="ECO:0007669"/>
    <property type="project" value="TreeGrafter"/>
</dbReference>
<dbReference type="EC" id="1.1.1.29" evidence="7"/>
<name>A0A1Y0EFA7_9RHOB</name>
<evidence type="ECO:0000256" key="2">
    <source>
        <dbReference type="ARBA" id="ARBA00023002"/>
    </source>
</evidence>
<dbReference type="Proteomes" id="UP000195273">
    <property type="component" value="Chromosome"/>
</dbReference>
<dbReference type="InterPro" id="IPR006140">
    <property type="entry name" value="D-isomer_DH_NAD-bd"/>
</dbReference>